<evidence type="ECO:0000313" key="2">
    <source>
        <dbReference type="Proteomes" id="UP000499080"/>
    </source>
</evidence>
<dbReference type="EMBL" id="BGPR01001647">
    <property type="protein sequence ID" value="GBM58727.1"/>
    <property type="molecule type" value="Genomic_DNA"/>
</dbReference>
<organism evidence="1 2">
    <name type="scientific">Araneus ventricosus</name>
    <name type="common">Orbweaver spider</name>
    <name type="synonym">Epeira ventricosa</name>
    <dbReference type="NCBI Taxonomy" id="182803"/>
    <lineage>
        <taxon>Eukaryota</taxon>
        <taxon>Metazoa</taxon>
        <taxon>Ecdysozoa</taxon>
        <taxon>Arthropoda</taxon>
        <taxon>Chelicerata</taxon>
        <taxon>Arachnida</taxon>
        <taxon>Araneae</taxon>
        <taxon>Araneomorphae</taxon>
        <taxon>Entelegynae</taxon>
        <taxon>Araneoidea</taxon>
        <taxon>Araneidae</taxon>
        <taxon>Araneus</taxon>
    </lineage>
</organism>
<keyword evidence="2" id="KW-1185">Reference proteome</keyword>
<evidence type="ECO:0000313" key="1">
    <source>
        <dbReference type="EMBL" id="GBM58727.1"/>
    </source>
</evidence>
<dbReference type="Proteomes" id="UP000499080">
    <property type="component" value="Unassembled WGS sequence"/>
</dbReference>
<dbReference type="AlphaFoldDB" id="A0A4Y2GZW6"/>
<comment type="caution">
    <text evidence="1">The sequence shown here is derived from an EMBL/GenBank/DDBJ whole genome shotgun (WGS) entry which is preliminary data.</text>
</comment>
<gene>
    <name evidence="1" type="ORF">AVEN_175336_1</name>
</gene>
<proteinExistence type="predicted"/>
<protein>
    <submittedName>
        <fullName evidence="1">Uncharacterized protein</fullName>
    </submittedName>
</protein>
<name>A0A4Y2GZW6_ARAVE</name>
<reference evidence="1 2" key="1">
    <citation type="journal article" date="2019" name="Sci. Rep.">
        <title>Orb-weaving spider Araneus ventricosus genome elucidates the spidroin gene catalogue.</title>
        <authorList>
            <person name="Kono N."/>
            <person name="Nakamura H."/>
            <person name="Ohtoshi R."/>
            <person name="Moran D.A.P."/>
            <person name="Shinohara A."/>
            <person name="Yoshida Y."/>
            <person name="Fujiwara M."/>
            <person name="Mori M."/>
            <person name="Tomita M."/>
            <person name="Arakawa K."/>
        </authorList>
    </citation>
    <scope>NUCLEOTIDE SEQUENCE [LARGE SCALE GENOMIC DNA]</scope>
</reference>
<accession>A0A4Y2GZW6</accession>
<sequence>MDSKVELKALSVCAVRNSSDKRPLIRCCVNNNIFLKRSIIFVPRFVSSGGGALLRDWQGVDSRERSSFWASPLRSIEEDFIQIIRSCFDPMALVQGMGWGGAEFGWEGRPPACLQRLSVVF</sequence>